<organism evidence="1 2">
    <name type="scientific">Pluteus cervinus</name>
    <dbReference type="NCBI Taxonomy" id="181527"/>
    <lineage>
        <taxon>Eukaryota</taxon>
        <taxon>Fungi</taxon>
        <taxon>Dikarya</taxon>
        <taxon>Basidiomycota</taxon>
        <taxon>Agaricomycotina</taxon>
        <taxon>Agaricomycetes</taxon>
        <taxon>Agaricomycetidae</taxon>
        <taxon>Agaricales</taxon>
        <taxon>Pluteineae</taxon>
        <taxon>Pluteaceae</taxon>
        <taxon>Pluteus</taxon>
    </lineage>
</organism>
<protein>
    <submittedName>
        <fullName evidence="1">Uncharacterized protein</fullName>
    </submittedName>
</protein>
<sequence>MIFAGDFAQLPPPSVKLGSSLYTREVGLKSTTISGQKGAAGKALWHQVVTVVILRKNMRQTGNSLRNQKFRTALSNMRYKACTLDDLRTLSTCCHIDSNITGPKVTNSEFRNVSIITALNICKDRINDLGTERFANETNQTLHTFYSNDTISLDSTSKKRKTYGGILTDDIQNMLWSMPASFNDNIPGKLKLCCGLPVMIRHNFATELCITKGQEGEVYGWTYKLGNKRQKVLDTVFVKLTNSPQNVQFDNLPANVVPVPCTHSTIDCHLKNDAHITISRAQVHVVPNFAMTDYASQGKTREFNVVHLKYSKNHQSIYTALSRGTTIEGTLIIDDLTAKKITGGCTGALRQEFRELELLDFITKLNYDSELPPNILSSTRRSTLKNFQSWK</sequence>
<dbReference type="EMBL" id="ML209620">
    <property type="protein sequence ID" value="TFK58125.1"/>
    <property type="molecule type" value="Genomic_DNA"/>
</dbReference>
<gene>
    <name evidence="1" type="ORF">BDN72DRAFT_719780</name>
</gene>
<dbReference type="Proteomes" id="UP000308600">
    <property type="component" value="Unassembled WGS sequence"/>
</dbReference>
<feature type="non-terminal residue" evidence="1">
    <location>
        <position position="391"/>
    </location>
</feature>
<evidence type="ECO:0000313" key="1">
    <source>
        <dbReference type="EMBL" id="TFK58125.1"/>
    </source>
</evidence>
<reference evidence="1 2" key="1">
    <citation type="journal article" date="2019" name="Nat. Ecol. Evol.">
        <title>Megaphylogeny resolves global patterns of mushroom evolution.</title>
        <authorList>
            <person name="Varga T."/>
            <person name="Krizsan K."/>
            <person name="Foldi C."/>
            <person name="Dima B."/>
            <person name="Sanchez-Garcia M."/>
            <person name="Sanchez-Ramirez S."/>
            <person name="Szollosi G.J."/>
            <person name="Szarkandi J.G."/>
            <person name="Papp V."/>
            <person name="Albert L."/>
            <person name="Andreopoulos W."/>
            <person name="Angelini C."/>
            <person name="Antonin V."/>
            <person name="Barry K.W."/>
            <person name="Bougher N.L."/>
            <person name="Buchanan P."/>
            <person name="Buyck B."/>
            <person name="Bense V."/>
            <person name="Catcheside P."/>
            <person name="Chovatia M."/>
            <person name="Cooper J."/>
            <person name="Damon W."/>
            <person name="Desjardin D."/>
            <person name="Finy P."/>
            <person name="Geml J."/>
            <person name="Haridas S."/>
            <person name="Hughes K."/>
            <person name="Justo A."/>
            <person name="Karasinski D."/>
            <person name="Kautmanova I."/>
            <person name="Kiss B."/>
            <person name="Kocsube S."/>
            <person name="Kotiranta H."/>
            <person name="LaButti K.M."/>
            <person name="Lechner B.E."/>
            <person name="Liimatainen K."/>
            <person name="Lipzen A."/>
            <person name="Lukacs Z."/>
            <person name="Mihaltcheva S."/>
            <person name="Morgado L.N."/>
            <person name="Niskanen T."/>
            <person name="Noordeloos M.E."/>
            <person name="Ohm R.A."/>
            <person name="Ortiz-Santana B."/>
            <person name="Ovrebo C."/>
            <person name="Racz N."/>
            <person name="Riley R."/>
            <person name="Savchenko A."/>
            <person name="Shiryaev A."/>
            <person name="Soop K."/>
            <person name="Spirin V."/>
            <person name="Szebenyi C."/>
            <person name="Tomsovsky M."/>
            <person name="Tulloss R.E."/>
            <person name="Uehling J."/>
            <person name="Grigoriev I.V."/>
            <person name="Vagvolgyi C."/>
            <person name="Papp T."/>
            <person name="Martin F.M."/>
            <person name="Miettinen O."/>
            <person name="Hibbett D.S."/>
            <person name="Nagy L.G."/>
        </authorList>
    </citation>
    <scope>NUCLEOTIDE SEQUENCE [LARGE SCALE GENOMIC DNA]</scope>
    <source>
        <strain evidence="1 2">NL-1719</strain>
    </source>
</reference>
<name>A0ACD2ZXG0_9AGAR</name>
<accession>A0ACD2ZXG0</accession>
<keyword evidence="2" id="KW-1185">Reference proteome</keyword>
<proteinExistence type="predicted"/>
<evidence type="ECO:0000313" key="2">
    <source>
        <dbReference type="Proteomes" id="UP000308600"/>
    </source>
</evidence>